<proteinExistence type="inferred from homology"/>
<name>A0A6P1W9P5_9BACT</name>
<reference evidence="5 6" key="1">
    <citation type="submission" date="2019-11" db="EMBL/GenBank/DDBJ databases">
        <title>Spirosoma endbachense sp. nov., isolated from a natural salt meadow.</title>
        <authorList>
            <person name="Rojas J."/>
            <person name="Ambika Manirajan B."/>
            <person name="Ratering S."/>
            <person name="Suarez C."/>
            <person name="Geissler-Plaum R."/>
            <person name="Schnell S."/>
        </authorList>
    </citation>
    <scope>NUCLEOTIDE SEQUENCE [LARGE SCALE GENOMIC DNA]</scope>
    <source>
        <strain evidence="5 6">I-24</strain>
    </source>
</reference>
<dbReference type="Pfam" id="PF00775">
    <property type="entry name" value="Dioxygenase_C"/>
    <property type="match status" value="1"/>
</dbReference>
<evidence type="ECO:0000313" key="5">
    <source>
        <dbReference type="EMBL" id="QHW01635.1"/>
    </source>
</evidence>
<dbReference type="PANTHER" id="PTHR33711:SF10">
    <property type="entry name" value="INTRADIOL RING-CLEAVAGE DIOXYGENASES DOMAIN-CONTAINING PROTEIN"/>
    <property type="match status" value="1"/>
</dbReference>
<comment type="similarity">
    <text evidence="1">Belongs to the intradiol ring-cleavage dioxygenase family.</text>
</comment>
<evidence type="ECO:0000259" key="4">
    <source>
        <dbReference type="Pfam" id="PF00775"/>
    </source>
</evidence>
<keyword evidence="3" id="KW-0560">Oxidoreductase</keyword>
<dbReference type="KEGG" id="senf:GJR95_40890"/>
<evidence type="ECO:0000256" key="3">
    <source>
        <dbReference type="ARBA" id="ARBA00023002"/>
    </source>
</evidence>
<dbReference type="EMBL" id="CP045997">
    <property type="protein sequence ID" value="QHW01635.1"/>
    <property type="molecule type" value="Genomic_DNA"/>
</dbReference>
<sequence length="228" mass="25708">MIPIDKIILNHNYYKNLPSINVYCKLLLLLILTLPAFGQSPKVGGPCEGCEAIHETSVPFDKLDSFLKMPDATWEGKKPLGINGIVYKADGKTPAPGVILYIYHTDETGHYTAKTDAKGWEKRHGSIRGWMRTNDKGEYKFVTLRPAPYPGRTDPAHIHITLKEPGINEYYIDEYLFDDDPLLTAEKRQKLENRGGSGILKLKDVGNMFKASRHIILGKNIPNYPINQ</sequence>
<evidence type="ECO:0000313" key="6">
    <source>
        <dbReference type="Proteomes" id="UP000464577"/>
    </source>
</evidence>
<keyword evidence="2 5" id="KW-0223">Dioxygenase</keyword>
<dbReference type="PANTHER" id="PTHR33711">
    <property type="entry name" value="DIOXYGENASE, PUTATIVE (AFU_ORTHOLOGUE AFUA_2G02910)-RELATED"/>
    <property type="match status" value="1"/>
</dbReference>
<gene>
    <name evidence="5" type="ORF">GJR95_40890</name>
</gene>
<dbReference type="Gene3D" id="2.60.130.10">
    <property type="entry name" value="Aromatic compound dioxygenase"/>
    <property type="match status" value="1"/>
</dbReference>
<evidence type="ECO:0000256" key="1">
    <source>
        <dbReference type="ARBA" id="ARBA00007825"/>
    </source>
</evidence>
<dbReference type="AlphaFoldDB" id="A0A6P1W9P5"/>
<evidence type="ECO:0000256" key="2">
    <source>
        <dbReference type="ARBA" id="ARBA00022964"/>
    </source>
</evidence>
<dbReference type="GO" id="GO:0008199">
    <property type="term" value="F:ferric iron binding"/>
    <property type="evidence" value="ECO:0007669"/>
    <property type="project" value="InterPro"/>
</dbReference>
<organism evidence="5 6">
    <name type="scientific">Spirosoma endbachense</name>
    <dbReference type="NCBI Taxonomy" id="2666025"/>
    <lineage>
        <taxon>Bacteria</taxon>
        <taxon>Pseudomonadati</taxon>
        <taxon>Bacteroidota</taxon>
        <taxon>Cytophagia</taxon>
        <taxon>Cytophagales</taxon>
        <taxon>Cytophagaceae</taxon>
        <taxon>Spirosoma</taxon>
    </lineage>
</organism>
<dbReference type="Proteomes" id="UP000464577">
    <property type="component" value="Chromosome"/>
</dbReference>
<protein>
    <submittedName>
        <fullName evidence="5">Intradiol ring-cleavage dioxygenase</fullName>
    </submittedName>
</protein>
<dbReference type="GO" id="GO:0016702">
    <property type="term" value="F:oxidoreductase activity, acting on single donors with incorporation of molecular oxygen, incorporation of two atoms of oxygen"/>
    <property type="evidence" value="ECO:0007669"/>
    <property type="project" value="InterPro"/>
</dbReference>
<keyword evidence="6" id="KW-1185">Reference proteome</keyword>
<accession>A0A6P1W9P5</accession>
<feature type="domain" description="Intradiol ring-cleavage dioxygenases" evidence="4">
    <location>
        <begin position="77"/>
        <end position="184"/>
    </location>
</feature>
<dbReference type="InterPro" id="IPR000627">
    <property type="entry name" value="Intradiol_dOase_C"/>
</dbReference>
<dbReference type="SUPFAM" id="SSF49482">
    <property type="entry name" value="Aromatic compound dioxygenase"/>
    <property type="match status" value="1"/>
</dbReference>
<dbReference type="InterPro" id="IPR015889">
    <property type="entry name" value="Intradiol_dOase_core"/>
</dbReference>
<dbReference type="InterPro" id="IPR050770">
    <property type="entry name" value="Intradiol_RC_Dioxygenase"/>
</dbReference>